<dbReference type="Pfam" id="PF22725">
    <property type="entry name" value="GFO_IDH_MocA_C3"/>
    <property type="match status" value="1"/>
</dbReference>
<comment type="caution">
    <text evidence="5">The sequence shown here is derived from an EMBL/GenBank/DDBJ whole genome shotgun (WGS) entry which is preliminary data.</text>
</comment>
<keyword evidence="6" id="KW-1185">Reference proteome</keyword>
<comment type="similarity">
    <text evidence="1">Belongs to the Gfo/Idh/MocA family.</text>
</comment>
<dbReference type="Gene3D" id="3.30.360.10">
    <property type="entry name" value="Dihydrodipicolinate Reductase, domain 2"/>
    <property type="match status" value="1"/>
</dbReference>
<dbReference type="GO" id="GO:0016491">
    <property type="term" value="F:oxidoreductase activity"/>
    <property type="evidence" value="ECO:0007669"/>
    <property type="project" value="UniProtKB-KW"/>
</dbReference>
<gene>
    <name evidence="5" type="ORF">GCM10007877_01480</name>
</gene>
<sequence>MSTNKVRWGIVGAGRIAHTFASDIQHTTNAELVAVASRDVERSSTFASQYDVSIALGDYESLYRHPGVDAIYIATPHTHHLEQASMALKSGKAVLCEKPITTNTSECKELFQVASTENSYLMEAMWTHFLPAIQKAKSWVEEGKIGPIRHIKADFGYPLPFDSTRREYDANLAGGCLLEMGIYPVGLAWLFGSGLPSALSVVSHKAPNGVEDDVILTAEHEDYVVSLATSFRAKLQNWAYIIGENGYIAIPNFWRADSCYRYVLDECVEEYRDNRKGSGFEFQIESVSNDLIKGLSQSQVVSPEVSMGMQSYMDVIRKRF</sequence>
<evidence type="ECO:0000256" key="1">
    <source>
        <dbReference type="ARBA" id="ARBA00010928"/>
    </source>
</evidence>
<organism evidence="5 6">
    <name type="scientific">Marinibactrum halimedae</name>
    <dbReference type="NCBI Taxonomy" id="1444977"/>
    <lineage>
        <taxon>Bacteria</taxon>
        <taxon>Pseudomonadati</taxon>
        <taxon>Pseudomonadota</taxon>
        <taxon>Gammaproteobacteria</taxon>
        <taxon>Cellvibrionales</taxon>
        <taxon>Cellvibrionaceae</taxon>
        <taxon>Marinibactrum</taxon>
    </lineage>
</organism>
<name>A0AA37T3A6_9GAMM</name>
<dbReference type="EMBL" id="BSPD01000003">
    <property type="protein sequence ID" value="GLS24437.1"/>
    <property type="molecule type" value="Genomic_DNA"/>
</dbReference>
<reference evidence="5 6" key="1">
    <citation type="journal article" date="2014" name="Int. J. Syst. Evol. Microbiol.">
        <title>Complete genome sequence of Corynebacterium casei LMG S-19264T (=DSM 44701T), isolated from a smear-ripened cheese.</title>
        <authorList>
            <consortium name="US DOE Joint Genome Institute (JGI-PGF)"/>
            <person name="Walter F."/>
            <person name="Albersmeier A."/>
            <person name="Kalinowski J."/>
            <person name="Ruckert C."/>
        </authorList>
    </citation>
    <scope>NUCLEOTIDE SEQUENCE [LARGE SCALE GENOMIC DNA]</scope>
    <source>
        <strain evidence="5 6">NBRC 110095</strain>
    </source>
</reference>
<dbReference type="InterPro" id="IPR000683">
    <property type="entry name" value="Gfo/Idh/MocA-like_OxRdtase_N"/>
</dbReference>
<dbReference type="SUPFAM" id="SSF55347">
    <property type="entry name" value="Glyceraldehyde-3-phosphate dehydrogenase-like, C-terminal domain"/>
    <property type="match status" value="1"/>
</dbReference>
<dbReference type="RefSeq" id="WP_232595640.1">
    <property type="nucleotide sequence ID" value="NZ_BSPD01000003.1"/>
</dbReference>
<dbReference type="InterPro" id="IPR036291">
    <property type="entry name" value="NAD(P)-bd_dom_sf"/>
</dbReference>
<evidence type="ECO:0000259" key="3">
    <source>
        <dbReference type="Pfam" id="PF01408"/>
    </source>
</evidence>
<feature type="domain" description="Gfo/Idh/MocA-like oxidoreductase N-terminal" evidence="3">
    <location>
        <begin position="6"/>
        <end position="122"/>
    </location>
</feature>
<evidence type="ECO:0000259" key="4">
    <source>
        <dbReference type="Pfam" id="PF22725"/>
    </source>
</evidence>
<feature type="domain" description="GFO/IDH/MocA-like oxidoreductase" evidence="4">
    <location>
        <begin position="133"/>
        <end position="248"/>
    </location>
</feature>
<dbReference type="AlphaFoldDB" id="A0AA37T3A6"/>
<dbReference type="SUPFAM" id="SSF51735">
    <property type="entry name" value="NAD(P)-binding Rossmann-fold domains"/>
    <property type="match status" value="1"/>
</dbReference>
<keyword evidence="2" id="KW-0560">Oxidoreductase</keyword>
<proteinExistence type="inferred from homology"/>
<accession>A0AA37T3A6</accession>
<dbReference type="PANTHER" id="PTHR22604">
    <property type="entry name" value="OXIDOREDUCTASES"/>
    <property type="match status" value="1"/>
</dbReference>
<dbReference type="PANTHER" id="PTHR22604:SF105">
    <property type="entry name" value="TRANS-1,2-DIHYDROBENZENE-1,2-DIOL DEHYDROGENASE"/>
    <property type="match status" value="1"/>
</dbReference>
<dbReference type="Pfam" id="PF01408">
    <property type="entry name" value="GFO_IDH_MocA"/>
    <property type="match status" value="1"/>
</dbReference>
<dbReference type="InterPro" id="IPR050984">
    <property type="entry name" value="Gfo/Idh/MocA_domain"/>
</dbReference>
<dbReference type="InterPro" id="IPR055170">
    <property type="entry name" value="GFO_IDH_MocA-like_dom"/>
</dbReference>
<evidence type="ECO:0000313" key="5">
    <source>
        <dbReference type="EMBL" id="GLS24437.1"/>
    </source>
</evidence>
<protein>
    <submittedName>
        <fullName evidence="5">Dehydrogenase</fullName>
    </submittedName>
</protein>
<evidence type="ECO:0000256" key="2">
    <source>
        <dbReference type="ARBA" id="ARBA00023002"/>
    </source>
</evidence>
<dbReference type="Gene3D" id="3.40.50.720">
    <property type="entry name" value="NAD(P)-binding Rossmann-like Domain"/>
    <property type="match status" value="1"/>
</dbReference>
<evidence type="ECO:0000313" key="6">
    <source>
        <dbReference type="Proteomes" id="UP001156870"/>
    </source>
</evidence>
<dbReference type="GO" id="GO:0000166">
    <property type="term" value="F:nucleotide binding"/>
    <property type="evidence" value="ECO:0007669"/>
    <property type="project" value="InterPro"/>
</dbReference>
<dbReference type="Proteomes" id="UP001156870">
    <property type="component" value="Unassembled WGS sequence"/>
</dbReference>